<name>A0A833R5I7_9POAL</name>
<comment type="similarity">
    <text evidence="1">Belongs to the senescence regulator S40 family.</text>
</comment>
<accession>A0A833R5I7</accession>
<evidence type="ECO:0000256" key="1">
    <source>
        <dbReference type="ARBA" id="ARBA00034773"/>
    </source>
</evidence>
<reference evidence="3" key="1">
    <citation type="submission" date="2020-01" db="EMBL/GenBank/DDBJ databases">
        <title>Genome sequence of Kobresia littledalei, the first chromosome-level genome in the family Cyperaceae.</title>
        <authorList>
            <person name="Qu G."/>
        </authorList>
    </citation>
    <scope>NUCLEOTIDE SEQUENCE</scope>
    <source>
        <strain evidence="3">C.B.Clarke</strain>
        <tissue evidence="3">Leaf</tissue>
    </source>
</reference>
<dbReference type="InterPro" id="IPR007608">
    <property type="entry name" value="Senescence_reg_S40"/>
</dbReference>
<dbReference type="PANTHER" id="PTHR33083">
    <property type="entry name" value="EXPRESSED PROTEIN"/>
    <property type="match status" value="1"/>
</dbReference>
<dbReference type="GO" id="GO:0010150">
    <property type="term" value="P:leaf senescence"/>
    <property type="evidence" value="ECO:0007669"/>
    <property type="project" value="UniProtKB-ARBA"/>
</dbReference>
<feature type="compositionally biased region" description="Basic and acidic residues" evidence="2">
    <location>
        <begin position="71"/>
        <end position="81"/>
    </location>
</feature>
<dbReference type="AlphaFoldDB" id="A0A833R5I7"/>
<feature type="region of interest" description="Disordered" evidence="2">
    <location>
        <begin position="100"/>
        <end position="122"/>
    </location>
</feature>
<keyword evidence="4" id="KW-1185">Reference proteome</keyword>
<sequence>MAKGRHYDADRLLGTYGYVSTQFTGPEYHESDMWSDNLIEPKSDRNGWAPTREYRNIGGLSKAFSGGLTSSERRRQTESRHVAAASVPINVPDWNRFKHEESVEAASESENEWGSTNNGDAGEVVPPHVYLARTHGTGVASSVFEGVGRTLKGRDMRRVRDAVWSQTGFFG</sequence>
<proteinExistence type="inferred from homology"/>
<evidence type="ECO:0000256" key="2">
    <source>
        <dbReference type="SAM" id="MobiDB-lite"/>
    </source>
</evidence>
<comment type="caution">
    <text evidence="3">The sequence shown here is derived from an EMBL/GenBank/DDBJ whole genome shotgun (WGS) entry which is preliminary data.</text>
</comment>
<dbReference type="OrthoDB" id="1917735at2759"/>
<evidence type="ECO:0000313" key="3">
    <source>
        <dbReference type="EMBL" id="KAF3330068.1"/>
    </source>
</evidence>
<dbReference type="Pfam" id="PF04520">
    <property type="entry name" value="Senescence_reg"/>
    <property type="match status" value="1"/>
</dbReference>
<protein>
    <submittedName>
        <fullName evidence="3">Senescence regulator</fullName>
    </submittedName>
</protein>
<gene>
    <name evidence="3" type="ORF">FCM35_KLT05399</name>
</gene>
<evidence type="ECO:0000313" key="4">
    <source>
        <dbReference type="Proteomes" id="UP000623129"/>
    </source>
</evidence>
<organism evidence="3 4">
    <name type="scientific">Carex littledalei</name>
    <dbReference type="NCBI Taxonomy" id="544730"/>
    <lineage>
        <taxon>Eukaryota</taxon>
        <taxon>Viridiplantae</taxon>
        <taxon>Streptophyta</taxon>
        <taxon>Embryophyta</taxon>
        <taxon>Tracheophyta</taxon>
        <taxon>Spermatophyta</taxon>
        <taxon>Magnoliopsida</taxon>
        <taxon>Liliopsida</taxon>
        <taxon>Poales</taxon>
        <taxon>Cyperaceae</taxon>
        <taxon>Cyperoideae</taxon>
        <taxon>Cariceae</taxon>
        <taxon>Carex</taxon>
        <taxon>Carex subgen. Euthyceras</taxon>
    </lineage>
</organism>
<dbReference type="PANTHER" id="PTHR33083:SF93">
    <property type="entry name" value="OS07G0516300 PROTEIN"/>
    <property type="match status" value="1"/>
</dbReference>
<dbReference type="Proteomes" id="UP000623129">
    <property type="component" value="Unassembled WGS sequence"/>
</dbReference>
<feature type="region of interest" description="Disordered" evidence="2">
    <location>
        <begin position="63"/>
        <end position="84"/>
    </location>
</feature>
<dbReference type="EMBL" id="SWLB01000014">
    <property type="protein sequence ID" value="KAF3330068.1"/>
    <property type="molecule type" value="Genomic_DNA"/>
</dbReference>